<dbReference type="GO" id="GO:0003697">
    <property type="term" value="F:single-stranded DNA binding"/>
    <property type="evidence" value="ECO:0007669"/>
    <property type="project" value="UniProtKB-UniRule"/>
</dbReference>
<protein>
    <recommendedName>
        <fullName evidence="6 7">DNA replication and repair protein RecF</fullName>
    </recommendedName>
</protein>
<evidence type="ECO:0000256" key="4">
    <source>
        <dbReference type="ARBA" id="ARBA00022840"/>
    </source>
</evidence>
<dbReference type="AlphaFoldDB" id="A0A0G0PZX6"/>
<dbReference type="PATRIC" id="fig|1618345.3.peg.265"/>
<dbReference type="HAMAP" id="MF_00365">
    <property type="entry name" value="RecF"/>
    <property type="match status" value="1"/>
</dbReference>
<dbReference type="Proteomes" id="UP000034207">
    <property type="component" value="Unassembled WGS sequence"/>
</dbReference>
<accession>A0A0G0PZX6</accession>
<comment type="function">
    <text evidence="6 7">The RecF protein is involved in DNA metabolism; it is required for DNA replication and normal SOS inducibility. RecF binds preferentially to single-stranded, linear DNA. It also seems to bind ATP.</text>
</comment>
<proteinExistence type="inferred from homology"/>
<dbReference type="PANTHER" id="PTHR32182:SF0">
    <property type="entry name" value="DNA REPLICATION AND REPAIR PROTEIN RECF"/>
    <property type="match status" value="1"/>
</dbReference>
<dbReference type="Gene3D" id="3.40.50.300">
    <property type="entry name" value="P-loop containing nucleotide triphosphate hydrolases"/>
    <property type="match status" value="1"/>
</dbReference>
<comment type="similarity">
    <text evidence="6 7">Belongs to the RecF family.</text>
</comment>
<keyword evidence="5 6" id="KW-0238">DNA-binding</keyword>
<evidence type="ECO:0000259" key="8">
    <source>
        <dbReference type="Pfam" id="PF13175"/>
    </source>
</evidence>
<feature type="domain" description="Endonuclease GajA/Old nuclease/RecF-like AAA" evidence="8">
    <location>
        <begin position="50"/>
        <end position="190"/>
    </location>
</feature>
<evidence type="ECO:0000256" key="6">
    <source>
        <dbReference type="HAMAP-Rule" id="MF_00365"/>
    </source>
</evidence>
<dbReference type="InterPro" id="IPR042174">
    <property type="entry name" value="RecF_2"/>
</dbReference>
<keyword evidence="2 6" id="KW-0235">DNA replication</keyword>
<sequence>MKIKLAINHRDLTSQWHSLLFAYCLLLFEEILPSDFFPLYNVPTKTSLKMSLKSLKIQNYRTYGKAELEIGDINILIGGNTEGKTNLLEAISYLTFGKSFRSHDKDLVKWGEEYFRIEARRNDNKKIEIFYSPEPPKKVLKIDNKPKKQSELFGLNLAVVFTPEDINLIASSPDKKRRYLDMVISQVDKKYLYHLIGYKKILKQRNSLLLRIREGSGGLKELAVWSDQLVQKGIYIIKKRFEFFADLEPLLLNSYQIFSDDNLWLKYAHSVDNSEEFFKRRLKEFESIDIISAKTTVGPHRDDFTFYLNDKSLESIGSRGEFRSAVLSLKLSEIKYLENKTENKPIFLLDDVFSELDIKRRGALYNLITNYQTVITSTDLDHLSPELLKKANLFKIENHEVVREK</sequence>
<dbReference type="InterPro" id="IPR041685">
    <property type="entry name" value="AAA_GajA/Old/RecF-like"/>
</dbReference>
<keyword evidence="3 6" id="KW-0547">Nucleotide-binding</keyword>
<dbReference type="EMBL" id="LBVV01000005">
    <property type="protein sequence ID" value="KKQ95006.1"/>
    <property type="molecule type" value="Genomic_DNA"/>
</dbReference>
<dbReference type="Gene3D" id="1.20.1050.90">
    <property type="entry name" value="RecF/RecN/SMC, N-terminal domain"/>
    <property type="match status" value="1"/>
</dbReference>
<dbReference type="PROSITE" id="PS00618">
    <property type="entry name" value="RECF_2"/>
    <property type="match status" value="1"/>
</dbReference>
<dbReference type="Pfam" id="PF13175">
    <property type="entry name" value="AAA_15"/>
    <property type="match status" value="1"/>
</dbReference>
<dbReference type="InterPro" id="IPR018078">
    <property type="entry name" value="DNA-binding_RecF_CS"/>
</dbReference>
<dbReference type="GO" id="GO:0005737">
    <property type="term" value="C:cytoplasm"/>
    <property type="evidence" value="ECO:0007669"/>
    <property type="project" value="UniProtKB-SubCell"/>
</dbReference>
<comment type="caution">
    <text evidence="6">Lacks conserved residue(s) required for the propagation of feature annotation.</text>
</comment>
<dbReference type="GO" id="GO:0009432">
    <property type="term" value="P:SOS response"/>
    <property type="evidence" value="ECO:0007669"/>
    <property type="project" value="UniProtKB-UniRule"/>
</dbReference>
<dbReference type="SUPFAM" id="SSF52540">
    <property type="entry name" value="P-loop containing nucleoside triphosphate hydrolases"/>
    <property type="match status" value="1"/>
</dbReference>
<dbReference type="NCBIfam" id="TIGR00611">
    <property type="entry name" value="recf"/>
    <property type="match status" value="1"/>
</dbReference>
<evidence type="ECO:0000313" key="10">
    <source>
        <dbReference type="Proteomes" id="UP000034207"/>
    </source>
</evidence>
<dbReference type="GO" id="GO:0005524">
    <property type="term" value="F:ATP binding"/>
    <property type="evidence" value="ECO:0007669"/>
    <property type="project" value="UniProtKB-UniRule"/>
</dbReference>
<comment type="caution">
    <text evidence="9">The sequence shown here is derived from an EMBL/GenBank/DDBJ whole genome shotgun (WGS) entry which is preliminary data.</text>
</comment>
<reference evidence="9 10" key="1">
    <citation type="journal article" date="2015" name="Nature">
        <title>rRNA introns, odd ribosomes, and small enigmatic genomes across a large radiation of phyla.</title>
        <authorList>
            <person name="Brown C.T."/>
            <person name="Hug L.A."/>
            <person name="Thomas B.C."/>
            <person name="Sharon I."/>
            <person name="Castelle C.J."/>
            <person name="Singh A."/>
            <person name="Wilkins M.J."/>
            <person name="Williams K.H."/>
            <person name="Banfield J.F."/>
        </authorList>
    </citation>
    <scope>NUCLEOTIDE SEQUENCE [LARGE SCALE GENOMIC DNA]</scope>
</reference>
<keyword evidence="6 7" id="KW-0742">SOS response</keyword>
<keyword evidence="6 7" id="KW-0227">DNA damage</keyword>
<dbReference type="GO" id="GO:0000731">
    <property type="term" value="P:DNA synthesis involved in DNA repair"/>
    <property type="evidence" value="ECO:0007669"/>
    <property type="project" value="TreeGrafter"/>
</dbReference>
<dbReference type="STRING" id="1618345.UT18_C0005G0016"/>
<evidence type="ECO:0000256" key="1">
    <source>
        <dbReference type="ARBA" id="ARBA00022490"/>
    </source>
</evidence>
<name>A0A0G0PZX6_UNCC2</name>
<evidence type="ECO:0000256" key="2">
    <source>
        <dbReference type="ARBA" id="ARBA00022705"/>
    </source>
</evidence>
<dbReference type="InterPro" id="IPR001238">
    <property type="entry name" value="DNA-binding_RecF"/>
</dbReference>
<evidence type="ECO:0000313" key="9">
    <source>
        <dbReference type="EMBL" id="KKQ95006.1"/>
    </source>
</evidence>
<gene>
    <name evidence="6" type="primary">recF</name>
    <name evidence="9" type="ORF">UT18_C0005G0016</name>
</gene>
<keyword evidence="1 6" id="KW-0963">Cytoplasm</keyword>
<keyword evidence="6 7" id="KW-0234">DNA repair</keyword>
<dbReference type="InterPro" id="IPR027417">
    <property type="entry name" value="P-loop_NTPase"/>
</dbReference>
<organism evidence="9 10">
    <name type="scientific">candidate division CPR2 bacterium GW2011_GWC2_39_10</name>
    <dbReference type="NCBI Taxonomy" id="1618345"/>
    <lineage>
        <taxon>Bacteria</taxon>
        <taxon>Bacteria division CPR2</taxon>
    </lineage>
</organism>
<comment type="subcellular location">
    <subcellularLocation>
        <location evidence="6 7">Cytoplasm</location>
    </subcellularLocation>
</comment>
<evidence type="ECO:0000256" key="3">
    <source>
        <dbReference type="ARBA" id="ARBA00022741"/>
    </source>
</evidence>
<keyword evidence="4 6" id="KW-0067">ATP-binding</keyword>
<evidence type="ECO:0000256" key="5">
    <source>
        <dbReference type="ARBA" id="ARBA00023125"/>
    </source>
</evidence>
<dbReference type="GO" id="GO:0006260">
    <property type="term" value="P:DNA replication"/>
    <property type="evidence" value="ECO:0007669"/>
    <property type="project" value="UniProtKB-UniRule"/>
</dbReference>
<dbReference type="PANTHER" id="PTHR32182">
    <property type="entry name" value="DNA REPLICATION AND REPAIR PROTEIN RECF"/>
    <property type="match status" value="1"/>
</dbReference>
<dbReference type="GO" id="GO:0006302">
    <property type="term" value="P:double-strand break repair"/>
    <property type="evidence" value="ECO:0007669"/>
    <property type="project" value="TreeGrafter"/>
</dbReference>
<evidence type="ECO:0000256" key="7">
    <source>
        <dbReference type="RuleBase" id="RU000578"/>
    </source>
</evidence>